<sequence>MIVGVAPAIANAVFHATGRRVRDLPITIEALL</sequence>
<gene>
    <name evidence="1" type="ORF">HNP84_007038</name>
</gene>
<dbReference type="Gene3D" id="3.30.365.10">
    <property type="entry name" value="Aldehyde oxidase/xanthine dehydrogenase, molybdopterin binding domain"/>
    <property type="match status" value="1"/>
</dbReference>
<dbReference type="AlphaFoldDB" id="A0A840PEU9"/>
<dbReference type="EMBL" id="JACHGN010000017">
    <property type="protein sequence ID" value="MBB5137286.1"/>
    <property type="molecule type" value="Genomic_DNA"/>
</dbReference>
<evidence type="ECO:0000313" key="1">
    <source>
        <dbReference type="EMBL" id="MBB5137286.1"/>
    </source>
</evidence>
<evidence type="ECO:0000313" key="2">
    <source>
        <dbReference type="Proteomes" id="UP000578449"/>
    </source>
</evidence>
<protein>
    <submittedName>
        <fullName evidence="1">CO/xanthine dehydrogenase Mo-binding subunit</fullName>
    </submittedName>
</protein>
<dbReference type="SUPFAM" id="SSF56003">
    <property type="entry name" value="Molybdenum cofactor-binding domain"/>
    <property type="match status" value="1"/>
</dbReference>
<dbReference type="Proteomes" id="UP000578449">
    <property type="component" value="Unassembled WGS sequence"/>
</dbReference>
<name>A0A840PEU9_9ACTN</name>
<dbReference type="InterPro" id="IPR037165">
    <property type="entry name" value="AldOxase/xan_DH_Mopterin-bd_sf"/>
</dbReference>
<reference evidence="1 2" key="1">
    <citation type="submission" date="2020-08" db="EMBL/GenBank/DDBJ databases">
        <title>Genomic Encyclopedia of Type Strains, Phase IV (KMG-IV): sequencing the most valuable type-strain genomes for metagenomic binning, comparative biology and taxonomic classification.</title>
        <authorList>
            <person name="Goeker M."/>
        </authorList>
    </citation>
    <scope>NUCLEOTIDE SEQUENCE [LARGE SCALE GENOMIC DNA]</scope>
    <source>
        <strain evidence="1 2">DSM 45615</strain>
    </source>
</reference>
<accession>A0A840PEU9</accession>
<dbReference type="GO" id="GO:0016491">
    <property type="term" value="F:oxidoreductase activity"/>
    <property type="evidence" value="ECO:0007669"/>
    <property type="project" value="InterPro"/>
</dbReference>
<proteinExistence type="predicted"/>
<keyword evidence="2" id="KW-1185">Reference proteome</keyword>
<comment type="caution">
    <text evidence="1">The sequence shown here is derived from an EMBL/GenBank/DDBJ whole genome shotgun (WGS) entry which is preliminary data.</text>
</comment>
<organism evidence="1 2">
    <name type="scientific">Thermocatellispora tengchongensis</name>
    <dbReference type="NCBI Taxonomy" id="1073253"/>
    <lineage>
        <taxon>Bacteria</taxon>
        <taxon>Bacillati</taxon>
        <taxon>Actinomycetota</taxon>
        <taxon>Actinomycetes</taxon>
        <taxon>Streptosporangiales</taxon>
        <taxon>Streptosporangiaceae</taxon>
        <taxon>Thermocatellispora</taxon>
    </lineage>
</organism>